<dbReference type="InterPro" id="IPR008969">
    <property type="entry name" value="CarboxyPept-like_regulatory"/>
</dbReference>
<proteinExistence type="predicted"/>
<accession>A0A0X8X679</accession>
<dbReference type="OrthoDB" id="983143at2"/>
<dbReference type="Proteomes" id="UP000218263">
    <property type="component" value="Chromosome"/>
</dbReference>
<dbReference type="KEGG" id="mgot:MgSA37_02468"/>
<dbReference type="RefSeq" id="WP_157750546.1">
    <property type="nucleotide sequence ID" value="NZ_AP017313.1"/>
</dbReference>
<evidence type="ECO:0000313" key="1">
    <source>
        <dbReference type="EMBL" id="BAU54294.1"/>
    </source>
</evidence>
<dbReference type="EMBL" id="AP017313">
    <property type="protein sequence ID" value="BAU54294.1"/>
    <property type="molecule type" value="Genomic_DNA"/>
</dbReference>
<dbReference type="Pfam" id="PF13715">
    <property type="entry name" value="CarbopepD_reg_2"/>
    <property type="match status" value="1"/>
</dbReference>
<dbReference type="AlphaFoldDB" id="A0A0X8X679"/>
<organism evidence="1 2">
    <name type="scientific">Mucilaginibacter gotjawali</name>
    <dbReference type="NCBI Taxonomy" id="1550579"/>
    <lineage>
        <taxon>Bacteria</taxon>
        <taxon>Pseudomonadati</taxon>
        <taxon>Bacteroidota</taxon>
        <taxon>Sphingobacteriia</taxon>
        <taxon>Sphingobacteriales</taxon>
        <taxon>Sphingobacteriaceae</taxon>
        <taxon>Mucilaginibacter</taxon>
    </lineage>
</organism>
<dbReference type="SUPFAM" id="SSF49464">
    <property type="entry name" value="Carboxypeptidase regulatory domain-like"/>
    <property type="match status" value="1"/>
</dbReference>
<name>A0A0X8X679_9SPHI</name>
<evidence type="ECO:0000313" key="2">
    <source>
        <dbReference type="Proteomes" id="UP000218263"/>
    </source>
</evidence>
<reference evidence="1 2" key="1">
    <citation type="submission" date="2015-12" db="EMBL/GenBank/DDBJ databases">
        <title>Genome sequence of Mucilaginibacter gotjawali.</title>
        <authorList>
            <person name="Lee J.S."/>
            <person name="Lee K.C."/>
            <person name="Kim K.K."/>
            <person name="Lee B.W."/>
        </authorList>
    </citation>
    <scope>NUCLEOTIDE SEQUENCE [LARGE SCALE GENOMIC DNA]</scope>
    <source>
        <strain evidence="1 2">SA3-7</strain>
    </source>
</reference>
<dbReference type="InterPro" id="IPR043741">
    <property type="entry name" value="DUF5686"/>
</dbReference>
<dbReference type="Pfam" id="PF18939">
    <property type="entry name" value="DUF5686"/>
    <property type="match status" value="2"/>
</dbReference>
<protein>
    <submittedName>
        <fullName evidence="1">Uncharacterized protein</fullName>
    </submittedName>
</protein>
<sequence>MSFIRRIWLVAPSFYNSSIHYYLKGFTNILLKVVCCICPLLLTLNASGQQTDTTKTIPNGVAGQKDTLNQFTTVTGQVTDAAGKPLMYVTVSLNGSTYATSTDSLGKFSLTRPGAFAKVTFSHVGFQAVVKTIKPGQVNKLRISMPGSQTQLKGVFITSPRKQRYRNKDNPAVSLIRQIIDHKNENRMESAAYLQYSQYERIGLSFFNLPQKFINSKFFGKYKFMLDTTANVNGQKQTLLPVLQSEKLYDVYYRRQPEKNIQVLNAEKGVNIVQFIDTAGVQVYLNQLYGNNLDIYQNNIFIISSQFLSPIADHSPNFYKFFIADTISTPAGKQIEVAFTPRIKGDVLFDGKLTVTLDGHYAITACEMNINGQINVSFLRSMKIKLNFVRQPDGRYYLSKSDVNADFGIYRTKGWGVIGERTVSYSNYKPAVAQPEAFYNGKPEQVAPRTFNTDSTWWAAHRTDTLSKQQAQVYSNLHRLEQMAPYKRTMWWLSTLTGGYADTGPVQIGPVGRFFSFNSQEGIRFEGGGRTTPKFDSTLYLQGYGAIGTKDKKIKVDAIAYIALNKTAPYRFPNDYFRVSYLYDVDVPGHTFSITNKQGAFSSFQRGKTNYWLYSGIFELQYAKDFENHFSYNFTFKNWNQSPAAQLVYQMNDDAGTLVHKLTTSELDLHLRYAPNEQIIQGTQERHSIHNKYPIFDLQLNRGFRGFMHGAYAYTDIGLNMYKRFYFSQLGYSDVTVIGGYVQGKVPFPLLNISPANQTFAYNRDAYNEMNYLEFVSDHYAGINITHTFNGFLLNKIPLIQHLKWREYLSAKILYGGLRAENNPALTQGLFRLPPATNGAYGTYALGSTPYIEAGAGVGNIFKFFRVDLIRRFNYLSHPGAAVYGIKFSFQPEF</sequence>
<dbReference type="Gene3D" id="2.60.40.1120">
    <property type="entry name" value="Carboxypeptidase-like, regulatory domain"/>
    <property type="match status" value="1"/>
</dbReference>
<keyword evidence="2" id="KW-1185">Reference proteome</keyword>
<gene>
    <name evidence="1" type="ORF">MgSA37_02468</name>
</gene>